<dbReference type="EMBL" id="JH930470">
    <property type="protein sequence ID" value="EKM58197.1"/>
    <property type="molecule type" value="Genomic_DNA"/>
</dbReference>
<dbReference type="HOGENOM" id="CLU_2590539_0_0_1"/>
<dbReference type="RefSeq" id="XP_007393520.1">
    <property type="nucleotide sequence ID" value="XM_007393458.1"/>
</dbReference>
<protein>
    <submittedName>
        <fullName evidence="1">Uncharacterized protein</fullName>
    </submittedName>
</protein>
<reference evidence="1 2" key="1">
    <citation type="journal article" date="2012" name="BMC Genomics">
        <title>Comparative genomics of the white-rot fungi, Phanerochaete carnosa and P. chrysosporium, to elucidate the genetic basis of the distinct wood types they colonize.</title>
        <authorList>
            <person name="Suzuki H."/>
            <person name="MacDonald J."/>
            <person name="Syed K."/>
            <person name="Salamov A."/>
            <person name="Hori C."/>
            <person name="Aerts A."/>
            <person name="Henrissat B."/>
            <person name="Wiebenga A."/>
            <person name="vanKuyk P.A."/>
            <person name="Barry K."/>
            <person name="Lindquist E."/>
            <person name="LaButti K."/>
            <person name="Lapidus A."/>
            <person name="Lucas S."/>
            <person name="Coutinho P."/>
            <person name="Gong Y."/>
            <person name="Samejima M."/>
            <person name="Mahadevan R."/>
            <person name="Abou-Zaid M."/>
            <person name="de Vries R.P."/>
            <person name="Igarashi K."/>
            <person name="Yadav J.S."/>
            <person name="Grigoriev I.V."/>
            <person name="Master E.R."/>
        </authorList>
    </citation>
    <scope>NUCLEOTIDE SEQUENCE [LARGE SCALE GENOMIC DNA]</scope>
    <source>
        <strain evidence="1 2">HHB-10118-sp</strain>
    </source>
</reference>
<proteinExistence type="predicted"/>
<dbReference type="AlphaFoldDB" id="K5X5R7"/>
<organism evidence="1 2">
    <name type="scientific">Phanerochaete carnosa (strain HHB-10118-sp)</name>
    <name type="common">White-rot fungus</name>
    <name type="synonym">Peniophora carnosa</name>
    <dbReference type="NCBI Taxonomy" id="650164"/>
    <lineage>
        <taxon>Eukaryota</taxon>
        <taxon>Fungi</taxon>
        <taxon>Dikarya</taxon>
        <taxon>Basidiomycota</taxon>
        <taxon>Agaricomycotina</taxon>
        <taxon>Agaricomycetes</taxon>
        <taxon>Polyporales</taxon>
        <taxon>Phanerochaetaceae</taxon>
        <taxon>Phanerochaete</taxon>
    </lineage>
</organism>
<gene>
    <name evidence="1" type="ORF">PHACADRAFT_207031</name>
</gene>
<keyword evidence="2" id="KW-1185">Reference proteome</keyword>
<dbReference type="KEGG" id="pco:PHACADRAFT_207031"/>
<dbReference type="InParanoid" id="K5X5R7"/>
<dbReference type="GeneID" id="18912574"/>
<evidence type="ECO:0000313" key="2">
    <source>
        <dbReference type="Proteomes" id="UP000008370"/>
    </source>
</evidence>
<name>K5X5R7_PHACS</name>
<sequence>MSNKSNTPSSAVQVPYPERVAPTALIQQHLKKPLSVAERDAMIISAWKDHEGSLSNAEFEDGLLEHGLRRGVKANIFRVI</sequence>
<accession>K5X5R7</accession>
<dbReference type="Proteomes" id="UP000008370">
    <property type="component" value="Unassembled WGS sequence"/>
</dbReference>
<evidence type="ECO:0000313" key="1">
    <source>
        <dbReference type="EMBL" id="EKM58197.1"/>
    </source>
</evidence>
<dbReference type="OrthoDB" id="2157103at2759"/>